<dbReference type="AlphaFoldDB" id="A0AAX0WWG5"/>
<accession>A0AAX0WWG5</accession>
<comment type="caution">
    <text evidence="1">The sequence shown here is derived from an EMBL/GenBank/DDBJ whole genome shotgun (WGS) entry which is preliminary data.</text>
</comment>
<sequence>MPKKKPLKISKEFVEQIVAIIANESEEGRKRIVAIAQRAEKNYEKPVKSWITGWIYQYTRTRGEKIGHSINVMKDFPDAYTRLQELKLMMSEGAWNVKSSYNYFLFLEFIDEVPDYQPLADHLMPDFVMDLKDEVLTEINSYMAQYKATLEDKKAREIERQAARESARQVTENVRVFNNLAAAKQCQSTQQDKTVFSVSYKNDQCHISWVDEKGEVYPLTPTDELAQKMATLEDRDVEKLNTVHLRRIKRECLKAREQYLAKVQLVINPENPKTHSALTNDELIANGMTSTFVLRRTEGETSLWWINSIGVPHNITLTDHSKLNSWLADHKAALNEADVLPLKAYLLQLNTAQSIASSKLHEMNNKLSHVLQAQSMLSQALPKKDELGQPVVDKTRESKGRIDLKQFALIEQHMKAHLEKIATDKPTLSKVEVVEESVKEVPKKLDKSRYVALSQLPTFWQQRKVADQEQSELRETKSLGTC</sequence>
<reference evidence="1" key="1">
    <citation type="submission" date="2017-12" db="EMBL/GenBank/DDBJ databases">
        <title>FDA dAtabase for Regulatory Grade micrObial Sequences (FDA-ARGOS): Supporting development and validation of Infectious Disease Dx tests.</title>
        <authorList>
            <person name="Kerrigan L."/>
            <person name="Tallon L.J."/>
            <person name="Sadzewicz L."/>
            <person name="Sengamalay N."/>
            <person name="Ott S."/>
            <person name="Godinez A."/>
            <person name="Nagaraj S."/>
            <person name="Vavikolanu K."/>
            <person name="Aluvathingal J."/>
            <person name="Nadendla S."/>
            <person name="Sichtig H."/>
        </authorList>
    </citation>
    <scope>NUCLEOTIDE SEQUENCE [LARGE SCALE GENOMIC DNA]</scope>
    <source>
        <strain evidence="1">FDAARGOS_200</strain>
    </source>
</reference>
<evidence type="ECO:0000313" key="2">
    <source>
        <dbReference type="Proteomes" id="UP000192511"/>
    </source>
</evidence>
<keyword evidence="2" id="KW-1185">Reference proteome</keyword>
<dbReference type="RefSeq" id="WP_019233755.1">
    <property type="nucleotide sequence ID" value="NZ_CAAAHR010000026.1"/>
</dbReference>
<organism evidence="1 2">
    <name type="scientific">Legionella anisa</name>
    <dbReference type="NCBI Taxonomy" id="28082"/>
    <lineage>
        <taxon>Bacteria</taxon>
        <taxon>Pseudomonadati</taxon>
        <taxon>Pseudomonadota</taxon>
        <taxon>Gammaproteobacteria</taxon>
        <taxon>Legionellales</taxon>
        <taxon>Legionellaceae</taxon>
        <taxon>Legionella</taxon>
    </lineage>
</organism>
<name>A0AAX0WWG5_9GAMM</name>
<dbReference type="EMBL" id="NBTX02000004">
    <property type="protein sequence ID" value="PNL62388.1"/>
    <property type="molecule type" value="Genomic_DNA"/>
</dbReference>
<gene>
    <name evidence="1" type="ORF">A6J39_014875</name>
</gene>
<protein>
    <submittedName>
        <fullName evidence="1">Uncharacterized protein</fullName>
    </submittedName>
</protein>
<proteinExistence type="predicted"/>
<evidence type="ECO:0000313" key="1">
    <source>
        <dbReference type="EMBL" id="PNL62388.1"/>
    </source>
</evidence>
<dbReference type="GeneID" id="98065227"/>
<dbReference type="Proteomes" id="UP000192511">
    <property type="component" value="Unassembled WGS sequence"/>
</dbReference>